<evidence type="ECO:0000256" key="15">
    <source>
        <dbReference type="ARBA" id="ARBA00051060"/>
    </source>
</evidence>
<dbReference type="FunFam" id="1.20.1560.10:FF:000018">
    <property type="entry name" value="ATP-binding cassette subfamily B member 11"/>
    <property type="match status" value="1"/>
</dbReference>
<feature type="transmembrane region" description="Helical" evidence="21">
    <location>
        <begin position="659"/>
        <end position="682"/>
    </location>
</feature>
<feature type="domain" description="ABC transporter" evidence="22">
    <location>
        <begin position="315"/>
        <end position="548"/>
    </location>
</feature>
<organism evidence="24 25">
    <name type="scientific">Sus scrofa</name>
    <name type="common">Pig</name>
    <dbReference type="NCBI Taxonomy" id="9823"/>
    <lineage>
        <taxon>Eukaryota</taxon>
        <taxon>Metazoa</taxon>
        <taxon>Chordata</taxon>
        <taxon>Craniata</taxon>
        <taxon>Vertebrata</taxon>
        <taxon>Euteleostomi</taxon>
        <taxon>Mammalia</taxon>
        <taxon>Eutheria</taxon>
        <taxon>Laurasiatheria</taxon>
        <taxon>Artiodactyla</taxon>
        <taxon>Suina</taxon>
        <taxon>Suidae</taxon>
        <taxon>Sus</taxon>
    </lineage>
</organism>
<feature type="transmembrane region" description="Helical" evidence="21">
    <location>
        <begin position="109"/>
        <end position="132"/>
    </location>
</feature>
<keyword evidence="9" id="KW-0221">Differentiation</keyword>
<dbReference type="FunFam" id="1.20.1560.10:FF:000046">
    <property type="entry name" value="ATP-binding cassette subfamily B member 11"/>
    <property type="match status" value="1"/>
</dbReference>
<reference evidence="24 25" key="1">
    <citation type="submission" date="2017-08" db="EMBL/GenBank/DDBJ databases">
        <title>USMARCv1.0.</title>
        <authorList>
            <person name="Hannum G.I."/>
            <person name="Koren S."/>
            <person name="Schroeder S.G."/>
            <person name="Chin S.C."/>
            <person name="Nonneman D.J."/>
            <person name="Becker S.A."/>
            <person name="Rosen B.D."/>
            <person name="Bickhart D.M."/>
            <person name="Putnam N.H."/>
            <person name="Green R.E."/>
            <person name="Tuggle C.K."/>
            <person name="Liu H."/>
            <person name="Rohrer G.A."/>
            <person name="Warr A."/>
            <person name="Hall R."/>
            <person name="Kim K."/>
            <person name="Hume D.A."/>
            <person name="Talbot R."/>
            <person name="Chow W."/>
            <person name="Howe K."/>
            <person name="Schwartz A.S."/>
            <person name="Watson M."/>
            <person name="Archibald A.L."/>
            <person name="Phillippy A.M."/>
            <person name="Smith T.P.L."/>
        </authorList>
    </citation>
    <scope>NUCLEOTIDE SEQUENCE [LARGE SCALE GENOMIC DNA]</scope>
</reference>
<dbReference type="PROSITE" id="PS00211">
    <property type="entry name" value="ABC_TRANSPORTER_1"/>
    <property type="match status" value="2"/>
</dbReference>
<dbReference type="InterPro" id="IPR017871">
    <property type="entry name" value="ABC_transporter-like_CS"/>
</dbReference>
<keyword evidence="14" id="KW-0325">Glycoprotein</keyword>
<evidence type="ECO:0000259" key="22">
    <source>
        <dbReference type="PROSITE" id="PS50893"/>
    </source>
</evidence>
<keyword evidence="11" id="KW-1278">Translocase</keyword>
<dbReference type="GO" id="GO:0005886">
    <property type="term" value="C:plasma membrane"/>
    <property type="evidence" value="ECO:0007669"/>
    <property type="project" value="UniProtKB-SubCell"/>
</dbReference>
<dbReference type="Gene3D" id="3.40.50.300">
    <property type="entry name" value="P-loop containing nucleotide triphosphate hydrolases"/>
    <property type="match status" value="2"/>
</dbReference>
<dbReference type="InterPro" id="IPR039421">
    <property type="entry name" value="Type_1_exporter"/>
</dbReference>
<dbReference type="CDD" id="cd03249">
    <property type="entry name" value="ABC_MTABC3_MDL1_MDL2"/>
    <property type="match status" value="2"/>
</dbReference>
<evidence type="ECO:0000256" key="6">
    <source>
        <dbReference type="ARBA" id="ARBA00022692"/>
    </source>
</evidence>
<accession>A0A4X1TCD4</accession>
<evidence type="ECO:0000256" key="17">
    <source>
        <dbReference type="ARBA" id="ARBA00074194"/>
    </source>
</evidence>
<keyword evidence="10" id="KW-0067">ATP-binding</keyword>
<gene>
    <name evidence="24" type="primary">ABCB5</name>
</gene>
<dbReference type="PANTHER" id="PTHR43394">
    <property type="entry name" value="ATP-DEPENDENT PERMEASE MDL1, MITOCHONDRIAL"/>
    <property type="match status" value="1"/>
</dbReference>
<evidence type="ECO:0000256" key="13">
    <source>
        <dbReference type="ARBA" id="ARBA00023136"/>
    </source>
</evidence>
<dbReference type="InterPro" id="IPR027417">
    <property type="entry name" value="P-loop_NTPase"/>
</dbReference>
<dbReference type="GO" id="GO:0008559">
    <property type="term" value="F:ABC-type xenobiotic transporter activity"/>
    <property type="evidence" value="ECO:0007669"/>
    <property type="project" value="UniProtKB-EC"/>
</dbReference>
<dbReference type="InterPro" id="IPR003439">
    <property type="entry name" value="ABC_transporter-like_ATP-bd"/>
</dbReference>
<feature type="transmembrane region" description="Helical" evidence="21">
    <location>
        <begin position="764"/>
        <end position="787"/>
    </location>
</feature>
<dbReference type="GO" id="GO:0005524">
    <property type="term" value="F:ATP binding"/>
    <property type="evidence" value="ECO:0007669"/>
    <property type="project" value="UniProtKB-KW"/>
</dbReference>
<feature type="transmembrane region" description="Helical" evidence="21">
    <location>
        <begin position="878"/>
        <end position="900"/>
    </location>
</feature>
<keyword evidence="4" id="KW-0813">Transport</keyword>
<dbReference type="PANTHER" id="PTHR43394:SF18">
    <property type="entry name" value="ABC TRANSPORTER B FAMILY MEMBER 11-LIKE"/>
    <property type="match status" value="1"/>
</dbReference>
<comment type="subcellular location">
    <subcellularLocation>
        <location evidence="1">Cell membrane</location>
        <topology evidence="1">Multi-pass membrane protein</topology>
    </subcellularLocation>
</comment>
<evidence type="ECO:0000313" key="25">
    <source>
        <dbReference type="Proteomes" id="UP000314985"/>
    </source>
</evidence>
<name>A0A4X1TCD4_PIG</name>
<keyword evidence="6 21" id="KW-0812">Transmembrane</keyword>
<feature type="transmembrane region" description="Helical" evidence="21">
    <location>
        <begin position="208"/>
        <end position="230"/>
    </location>
</feature>
<proteinExistence type="inferred from homology"/>
<evidence type="ECO:0000256" key="12">
    <source>
        <dbReference type="ARBA" id="ARBA00022989"/>
    </source>
</evidence>
<keyword evidence="13 21" id="KW-0472">Membrane</keyword>
<feature type="transmembrane region" description="Helical" evidence="21">
    <location>
        <begin position="183"/>
        <end position="202"/>
    </location>
</feature>
<evidence type="ECO:0000256" key="18">
    <source>
        <dbReference type="ARBA" id="ARBA00079340"/>
    </source>
</evidence>
<feature type="domain" description="ABC transporter" evidence="22">
    <location>
        <begin position="940"/>
        <end position="1178"/>
    </location>
</feature>
<reference evidence="24" key="2">
    <citation type="submission" date="2025-08" db="UniProtKB">
        <authorList>
            <consortium name="Ensembl"/>
        </authorList>
    </citation>
    <scope>IDENTIFICATION</scope>
</reference>
<dbReference type="SUPFAM" id="SSF52540">
    <property type="entry name" value="P-loop containing nucleoside triphosphate hydrolases"/>
    <property type="match status" value="2"/>
</dbReference>
<dbReference type="Pfam" id="PF00664">
    <property type="entry name" value="ABC_membrane"/>
    <property type="match status" value="2"/>
</dbReference>
<feature type="transmembrane region" description="Helical" evidence="21">
    <location>
        <begin position="617"/>
        <end position="639"/>
    </location>
</feature>
<evidence type="ECO:0000256" key="9">
    <source>
        <dbReference type="ARBA" id="ARBA00022782"/>
    </source>
</evidence>
<comment type="function">
    <text evidence="16">Energy-dependent efflux transporter responsible for decreased drug accumulation in multidrug-resistant cells. Specifically present in limbal stem cells, where it plays a key role in corneal development and repair.</text>
</comment>
<dbReference type="AlphaFoldDB" id="A0A4X1TCD4"/>
<dbReference type="GO" id="GO:0016887">
    <property type="term" value="F:ATP hydrolysis activity"/>
    <property type="evidence" value="ECO:0007669"/>
    <property type="project" value="InterPro"/>
</dbReference>
<evidence type="ECO:0000256" key="3">
    <source>
        <dbReference type="ARBA" id="ARBA00012191"/>
    </source>
</evidence>
<evidence type="ECO:0000256" key="21">
    <source>
        <dbReference type="SAM" id="Phobius"/>
    </source>
</evidence>
<evidence type="ECO:0000259" key="23">
    <source>
        <dbReference type="PROSITE" id="PS50929"/>
    </source>
</evidence>
<protein>
    <recommendedName>
        <fullName evidence="17">ATP-binding cassette sub-family B member 5</fullName>
        <ecNumber evidence="3">7.6.2.2</ecNumber>
    </recommendedName>
    <alternativeName>
        <fullName evidence="19">ABCB5 P-gp</fullName>
    </alternativeName>
    <alternativeName>
        <fullName evidence="18">p-glycoprotein ABCB5</fullName>
    </alternativeName>
</protein>
<dbReference type="InterPro" id="IPR011527">
    <property type="entry name" value="ABC1_TM_dom"/>
</dbReference>
<dbReference type="Pfam" id="PF00005">
    <property type="entry name" value="ABC_tran"/>
    <property type="match status" value="1"/>
</dbReference>
<dbReference type="CDD" id="cd18578">
    <property type="entry name" value="ABC_6TM_Pgp_ABCB1_D2_like"/>
    <property type="match status" value="1"/>
</dbReference>
<evidence type="ECO:0000256" key="19">
    <source>
        <dbReference type="ARBA" id="ARBA00080433"/>
    </source>
</evidence>
<dbReference type="Proteomes" id="UP000314985">
    <property type="component" value="Chromosome 9"/>
</dbReference>
<feature type="compositionally biased region" description="Polar residues" evidence="20">
    <location>
        <begin position="564"/>
        <end position="582"/>
    </location>
</feature>
<dbReference type="SMART" id="SM00382">
    <property type="entry name" value="AAA"/>
    <property type="match status" value="2"/>
</dbReference>
<dbReference type="InterPro" id="IPR036640">
    <property type="entry name" value="ABC1_TM_sf"/>
</dbReference>
<keyword evidence="12 21" id="KW-1133">Transmembrane helix</keyword>
<evidence type="ECO:0000256" key="14">
    <source>
        <dbReference type="ARBA" id="ARBA00023180"/>
    </source>
</evidence>
<comment type="similarity">
    <text evidence="2">Belongs to the ABC transporter superfamily. ABCB family. Multidrug resistance exporter (TC 3.A.1.201) subfamily.</text>
</comment>
<dbReference type="Ensembl" id="ENSSSCT00070014953.1">
    <property type="protein sequence ID" value="ENSSSCP00070012373.1"/>
    <property type="gene ID" value="ENSSSCG00070007638.1"/>
</dbReference>
<evidence type="ECO:0000256" key="7">
    <source>
        <dbReference type="ARBA" id="ARBA00022737"/>
    </source>
</evidence>
<evidence type="ECO:0000256" key="11">
    <source>
        <dbReference type="ARBA" id="ARBA00022967"/>
    </source>
</evidence>
<evidence type="ECO:0000256" key="4">
    <source>
        <dbReference type="ARBA" id="ARBA00022448"/>
    </source>
</evidence>
<dbReference type="EC" id="7.6.2.2" evidence="3"/>
<feature type="domain" description="ABC transmembrane type-1" evidence="23">
    <location>
        <begin position="50"/>
        <end position="330"/>
    </location>
</feature>
<feature type="region of interest" description="Disordered" evidence="20">
    <location>
        <begin position="564"/>
        <end position="588"/>
    </location>
</feature>
<keyword evidence="8" id="KW-0547">Nucleotide-binding</keyword>
<evidence type="ECO:0000256" key="10">
    <source>
        <dbReference type="ARBA" id="ARBA00022840"/>
    </source>
</evidence>
<keyword evidence="7" id="KW-0677">Repeat</keyword>
<dbReference type="SUPFAM" id="SSF90123">
    <property type="entry name" value="ABC transporter transmembrane region"/>
    <property type="match status" value="2"/>
</dbReference>
<feature type="transmembrane region" description="Helical" evidence="21">
    <location>
        <begin position="48"/>
        <end position="70"/>
    </location>
</feature>
<comment type="catalytic activity">
    <reaction evidence="15">
        <text>daunorubicin(in) + ATP + H2O = daunorubicin(out) + ADP + phosphate + H(+)</text>
        <dbReference type="Rhea" id="RHEA:33147"/>
        <dbReference type="ChEBI" id="CHEBI:15377"/>
        <dbReference type="ChEBI" id="CHEBI:15378"/>
        <dbReference type="ChEBI" id="CHEBI:30616"/>
        <dbReference type="ChEBI" id="CHEBI:43474"/>
        <dbReference type="ChEBI" id="CHEBI:64677"/>
        <dbReference type="ChEBI" id="CHEBI:456216"/>
        <dbReference type="EC" id="7.6.2.2"/>
    </reaction>
    <physiologicalReaction direction="left-to-right" evidence="15">
        <dbReference type="Rhea" id="RHEA:33148"/>
    </physiologicalReaction>
</comment>
<evidence type="ECO:0000256" key="8">
    <source>
        <dbReference type="ARBA" id="ARBA00022741"/>
    </source>
</evidence>
<evidence type="ECO:0000313" key="24">
    <source>
        <dbReference type="Ensembl" id="ENSSSCP00070012373.1"/>
    </source>
</evidence>
<evidence type="ECO:0000256" key="16">
    <source>
        <dbReference type="ARBA" id="ARBA00059665"/>
    </source>
</evidence>
<feature type="domain" description="ABC transmembrane type-1" evidence="23">
    <location>
        <begin position="618"/>
        <end position="905"/>
    </location>
</feature>
<evidence type="ECO:0000256" key="20">
    <source>
        <dbReference type="SAM" id="MobiDB-lite"/>
    </source>
</evidence>
<feature type="transmembrane region" description="Helical" evidence="21">
    <location>
        <begin position="842"/>
        <end position="866"/>
    </location>
</feature>
<sequence>MENSERAEEMQDSFQRNVKLQEHLLKVRKQVVGPIEIFRFADRLDITLMILGLLASLLNGACLPVMSLILGEMSDNLIGGCLVKTNTTNFRNCTQSQEKINEDVIVLTLYYVAIGISALVFGYMQISFWVMTAARQTKRIRKQFFHSILAQDISWFDSCGIGELNTRMTDDINKINDGIGDKIALLFQNMSTFSIGLVIGLAKGWKLTLVTLSTSPLIIASAAMFSRIVISLSSKELNAYSKAGAVAEEVLSSIRTVIAFGAQEKEIQRYTQNLKDAKDVGIKKAIASKLSLGAVYFFMNGTYGLAFWYGTFLILSGEPDYTIGTVLAILKGLSLKIKSGETVALVGPSGSGKSTAVQLLQRLYDPDDGFITVDGKDIRTLNVQHYREHFGVVSQEPVLFGTTINNNIKYGRDSVTDEDIENAAKEANAYDFIMEFPKKFNTLVGEKGAQMSGGQKQRIAIARALIRNPKILILDEATSALDTESESVVQAALEKASKGRTTIVIAHRLSTIRSADMIVTLKDGMVVEKGTHAELMAKQGPYYSLAISQDIKKADEQMESMAYSTEKNTSSTPLCSMNSINPDTDKSEDSIQYKKTSLPEVSLLKIFKLNKSEWPSVVLGTLASVLNGSVHPVFSIIFAKIVTMFENDDKTTLKHDAEIYSMIFVILGIICFVSYFIQGLFYGRAGEILTMRLRHLAFKAMLYQDISWFDEKENSTGALTTILAIDIAQIQGATGSRVGVLTQNATNMGLSVIISFIYGWEMTLLILSIAPVLALAGMIETAAMTGFANKDKQELERAGKIATEAVENIRTIVSLTREKAFEQMYEETLQTQHRNTLKKAQIIGICYAFSHAFVYFAYAAGFLFGTHLIQAGRMTPEGMFIVFTAVAYGAMAIGETLVLAPEYSRAKSGAAHLFALLEKKPTIDSHSQEGTKTDIFEGNIEFREVSFFYPCRPDVLILRNLSLSIEKGKTVAFVGSSGCGKSTSVQLMQRFYDPVKGQVLFDGVDAKELNVQWLRSQIAIVSQEPVLFNCSIAENIAYGDNSRVVPLHEIKEVADAANIHSFIEGLPEKYNTQVGPKGTQLSGGQKQRLAIARALLRKPKILLLDEATSALDNESEKVVQHALDKASKGRTCLMVAHRLSTIQNADLIVVLHNGKIKEQGTHQELLKNRDIYFKLVNAQSVQ</sequence>
<evidence type="ECO:0000256" key="5">
    <source>
        <dbReference type="ARBA" id="ARBA00022475"/>
    </source>
</evidence>
<dbReference type="FunFam" id="3.40.50.300:FF:000302">
    <property type="entry name" value="ATP-binding cassette subfamily B member 5"/>
    <property type="match status" value="2"/>
</dbReference>
<evidence type="ECO:0000256" key="2">
    <source>
        <dbReference type="ARBA" id="ARBA00007577"/>
    </source>
</evidence>
<dbReference type="CDD" id="cd18577">
    <property type="entry name" value="ABC_6TM_Pgp_ABCB1_D1_like"/>
    <property type="match status" value="1"/>
</dbReference>
<evidence type="ECO:0000256" key="1">
    <source>
        <dbReference type="ARBA" id="ARBA00004651"/>
    </source>
</evidence>
<dbReference type="Gene3D" id="1.20.1560.10">
    <property type="entry name" value="ABC transporter type 1, transmembrane domain"/>
    <property type="match status" value="2"/>
</dbReference>
<keyword evidence="5" id="KW-1003">Cell membrane</keyword>
<dbReference type="GO" id="GO:0030154">
    <property type="term" value="P:cell differentiation"/>
    <property type="evidence" value="ECO:0007669"/>
    <property type="project" value="UniProtKB-KW"/>
</dbReference>
<dbReference type="PROSITE" id="PS50893">
    <property type="entry name" value="ABC_TRANSPORTER_2"/>
    <property type="match status" value="2"/>
</dbReference>
<dbReference type="InterPro" id="IPR003593">
    <property type="entry name" value="AAA+_ATPase"/>
</dbReference>
<dbReference type="PROSITE" id="PS50929">
    <property type="entry name" value="ABC_TM1F"/>
    <property type="match status" value="2"/>
</dbReference>